<comment type="cofactor">
    <cofactor evidence="2">
        <name>[4Fe-4S] cluster</name>
        <dbReference type="ChEBI" id="CHEBI:49883"/>
    </cofactor>
</comment>
<evidence type="ECO:0000256" key="4">
    <source>
        <dbReference type="ARBA" id="ARBA00022485"/>
    </source>
</evidence>
<dbReference type="InterPro" id="IPR013785">
    <property type="entry name" value="Aldolase_TIM"/>
</dbReference>
<dbReference type="GO" id="GO:0046872">
    <property type="term" value="F:metal ion binding"/>
    <property type="evidence" value="ECO:0007669"/>
    <property type="project" value="UniProtKB-KW"/>
</dbReference>
<dbReference type="GO" id="GO:0051539">
    <property type="term" value="F:4 iron, 4 sulfur cluster binding"/>
    <property type="evidence" value="ECO:0007669"/>
    <property type="project" value="UniProtKB-KW"/>
</dbReference>
<comment type="caution">
    <text evidence="11">The sequence shown here is derived from an EMBL/GenBank/DDBJ whole genome shotgun (WGS) entry which is preliminary data.</text>
</comment>
<evidence type="ECO:0000256" key="5">
    <source>
        <dbReference type="ARBA" id="ARBA00022691"/>
    </source>
</evidence>
<evidence type="ECO:0000313" key="11">
    <source>
        <dbReference type="EMBL" id="ORC32753.1"/>
    </source>
</evidence>
<keyword evidence="8" id="KW-0408">Iron</keyword>
<evidence type="ECO:0000256" key="8">
    <source>
        <dbReference type="ARBA" id="ARBA00023004"/>
    </source>
</evidence>
<comment type="similarity">
    <text evidence="3">Belongs to the radical SAM superfamily. KamA family.</text>
</comment>
<dbReference type="GO" id="GO:0003824">
    <property type="term" value="F:catalytic activity"/>
    <property type="evidence" value="ECO:0007669"/>
    <property type="project" value="InterPro"/>
</dbReference>
<dbReference type="PANTHER" id="PTHR30538">
    <property type="entry name" value="LYSINE 2,3-AMINOMUTASE-RELATED"/>
    <property type="match status" value="1"/>
</dbReference>
<evidence type="ECO:0000256" key="3">
    <source>
        <dbReference type="ARBA" id="ARBA00008703"/>
    </source>
</evidence>
<dbReference type="Proteomes" id="UP000192343">
    <property type="component" value="Unassembled WGS sequence"/>
</dbReference>
<keyword evidence="9" id="KW-0411">Iron-sulfur</keyword>
<dbReference type="SFLD" id="SFLDS00029">
    <property type="entry name" value="Radical_SAM"/>
    <property type="match status" value="1"/>
</dbReference>
<keyword evidence="12" id="KW-1185">Reference proteome</keyword>
<name>A0A1Y1RUQ1_9SPIO</name>
<dbReference type="AlphaFoldDB" id="A0A1Y1RUQ1"/>
<dbReference type="OrthoDB" id="9768064at2"/>
<dbReference type="PANTHER" id="PTHR30538:SF0">
    <property type="entry name" value="L-LYSINE 2,3-AMINOMUTASE AQ_1632-RELATED"/>
    <property type="match status" value="1"/>
</dbReference>
<evidence type="ECO:0000256" key="1">
    <source>
        <dbReference type="ARBA" id="ARBA00001933"/>
    </source>
</evidence>
<organism evidence="11 12">
    <name type="scientific">Marispirochaeta aestuarii</name>
    <dbReference type="NCBI Taxonomy" id="1963862"/>
    <lineage>
        <taxon>Bacteria</taxon>
        <taxon>Pseudomonadati</taxon>
        <taxon>Spirochaetota</taxon>
        <taxon>Spirochaetia</taxon>
        <taxon>Spirochaetales</taxon>
        <taxon>Spirochaetaceae</taxon>
        <taxon>Marispirochaeta</taxon>
    </lineage>
</organism>
<evidence type="ECO:0000256" key="7">
    <source>
        <dbReference type="ARBA" id="ARBA00022898"/>
    </source>
</evidence>
<comment type="cofactor">
    <cofactor evidence="1">
        <name>pyridoxal 5'-phosphate</name>
        <dbReference type="ChEBI" id="CHEBI:597326"/>
    </cofactor>
</comment>
<feature type="domain" description="Radical SAM core" evidence="10">
    <location>
        <begin position="198"/>
        <end position="431"/>
    </location>
</feature>
<gene>
    <name evidence="11" type="ORF">B4O97_15780</name>
</gene>
<dbReference type="Pfam" id="PF04055">
    <property type="entry name" value="Radical_SAM"/>
    <property type="match status" value="1"/>
</dbReference>
<evidence type="ECO:0000256" key="6">
    <source>
        <dbReference type="ARBA" id="ARBA00022723"/>
    </source>
</evidence>
<dbReference type="EMBL" id="MWQY01000020">
    <property type="protein sequence ID" value="ORC32753.1"/>
    <property type="molecule type" value="Genomic_DNA"/>
</dbReference>
<keyword evidence="4" id="KW-0004">4Fe-4S</keyword>
<dbReference type="InterPro" id="IPR003739">
    <property type="entry name" value="Lys_aminomutase/Glu_NH3_mut"/>
</dbReference>
<dbReference type="InterPro" id="IPR058240">
    <property type="entry name" value="rSAM_sf"/>
</dbReference>
<dbReference type="CDD" id="cd01335">
    <property type="entry name" value="Radical_SAM"/>
    <property type="match status" value="1"/>
</dbReference>
<dbReference type="SUPFAM" id="SSF102114">
    <property type="entry name" value="Radical SAM enzymes"/>
    <property type="match status" value="1"/>
</dbReference>
<protein>
    <submittedName>
        <fullName evidence="11">Lysine 2,3-aminomutase</fullName>
    </submittedName>
</protein>
<evidence type="ECO:0000259" key="10">
    <source>
        <dbReference type="PROSITE" id="PS51918"/>
    </source>
</evidence>
<sequence>MTNSGTDAVRIVLKNSGRELSVPLSLLEDKSREFLENYATFDLVGPEFRALLGEGDGTERFTGLLRACGFEDDSAGFFSALVPLLDGTGPADATVRGIRLPYLYLLSLLELVIPQHGYVSVKDVESLVDLTNLEVPDSQREDLQKVMEMYPVRLSYHTVRQMMLSPDVAYQYMPFVEELDPVGHANTWIGQFHQGLLEQMYQNRVIYLLNMSCPVYCRFCFRKHKESRNEENPTVEDVEKAIEHVRSSPDIKEIVITGGDPFLSRRNMEATIDGLMTIDHVQTLRLATRSVAYYPDLFLRKDESWMKFLKHKNYELQLHGKRMEIATHFIHPDEVSPVSLEIITELVKSGIAVYIQTPFLKDCNDRGPELARLFKLLRGAGAEMHYIYIPCSPIHGNSVYWSPLSDGIDIAEYLRAHLSDRSVPKICTATPIGKMEWYTSGWAVEPVEGEENFIWIRTPYTPDYFKSFAPLATELPNIRVNPEGTLDIQYMAKMGKDAYFLGSRPLRIQHVPVPMDVPETLKGLSLRPLLRCESIVPTGIPGLDRVHETRVEMDCRAGEEVFEYLRENPVISDVIVRPESGVGESLYRLKRIAGELGKIGHINAMRIRSSEFTCAPEVFSRPLVTALADMNHLSVSGPLRLEIETWFLNASQLTGEHRRLTRRLTNRGITVYANTPLLGGINDFPDEICQLTFAYRKAGIEFHHLYVAGHPVQREWNREHPVDMYDVIDIASKIRREGSGREGPRYILQTPLGEVYYGLTSSFIHGEDGIRVKLDSYSLPYFREMYPDYQLPENVEIGKDGKPVIPVSGLVSSTEFPI</sequence>
<evidence type="ECO:0000256" key="2">
    <source>
        <dbReference type="ARBA" id="ARBA00001966"/>
    </source>
</evidence>
<dbReference type="RefSeq" id="WP_083052300.1">
    <property type="nucleotide sequence ID" value="NZ_MWQY01000020.1"/>
</dbReference>
<dbReference type="InterPro" id="IPR007197">
    <property type="entry name" value="rSAM"/>
</dbReference>
<dbReference type="PROSITE" id="PS51918">
    <property type="entry name" value="RADICAL_SAM"/>
    <property type="match status" value="1"/>
</dbReference>
<keyword evidence="6" id="KW-0479">Metal-binding</keyword>
<reference evidence="11 12" key="1">
    <citation type="submission" date="2017-03" db="EMBL/GenBank/DDBJ databases">
        <title>Draft Genome sequence of Marispirochaeta sp. strain JC444.</title>
        <authorList>
            <person name="Shivani Y."/>
            <person name="Subhash Y."/>
            <person name="Sasikala C."/>
            <person name="Ramana C."/>
        </authorList>
    </citation>
    <scope>NUCLEOTIDE SEQUENCE [LARGE SCALE GENOMIC DNA]</scope>
    <source>
        <strain evidence="11 12">JC444</strain>
    </source>
</reference>
<evidence type="ECO:0000256" key="9">
    <source>
        <dbReference type="ARBA" id="ARBA00023014"/>
    </source>
</evidence>
<accession>A0A1Y1RUQ1</accession>
<dbReference type="Gene3D" id="3.20.20.70">
    <property type="entry name" value="Aldolase class I"/>
    <property type="match status" value="2"/>
</dbReference>
<evidence type="ECO:0000313" key="12">
    <source>
        <dbReference type="Proteomes" id="UP000192343"/>
    </source>
</evidence>
<keyword evidence="5" id="KW-0949">S-adenosyl-L-methionine</keyword>
<dbReference type="STRING" id="1963862.B4O97_15780"/>
<proteinExistence type="inferred from homology"/>
<keyword evidence="7" id="KW-0663">Pyridoxal phosphate</keyword>